<evidence type="ECO:0000259" key="3">
    <source>
        <dbReference type="Pfam" id="PF14402"/>
    </source>
</evidence>
<dbReference type="Proteomes" id="UP000034803">
    <property type="component" value="Unassembled WGS sequence"/>
</dbReference>
<dbReference type="Pfam" id="PF14402">
    <property type="entry name" value="7TM_transglut"/>
    <property type="match status" value="1"/>
</dbReference>
<feature type="transmembrane region" description="Helical" evidence="1">
    <location>
        <begin position="140"/>
        <end position="157"/>
    </location>
</feature>
<feature type="signal peptide" evidence="2">
    <location>
        <begin position="1"/>
        <end position="23"/>
    </location>
</feature>
<comment type="caution">
    <text evidence="4">The sequence shown here is derived from an EMBL/GenBank/DDBJ whole genome shotgun (WGS) entry which is preliminary data.</text>
</comment>
<feature type="transmembrane region" description="Helical" evidence="1">
    <location>
        <begin position="169"/>
        <end position="187"/>
    </location>
</feature>
<evidence type="ECO:0000256" key="1">
    <source>
        <dbReference type="SAM" id="Phobius"/>
    </source>
</evidence>
<sequence>MKNILVTIVLALILFLTPLSVMAKTSIPSPTSTPILVTPSPEPVRVDITQKTESIVGPLEMLIEKQQLDKVWPTNPIKYAIKSAVNGGVPANTIVLLLLLPIVATLIAGTRQIIGIRGFGIFLPAALSVTFVAIGPVVGILLFIAIVAISTIVRLLTRKLKLKLQYLPRMALILWFVSFGVLGILFASPIIKYAPLANVSIFPVLVLTLLVEDFTRIQLGKSVKTAVGLTSQTLILALISYLFLTFTPFQRFVLLNPEISLGATFLIDIILGKYIGLRFLEYRRFKKLINSK</sequence>
<feature type="chain" id="PRO_5002530491" description="7 transmembrane helices usually fused to an inactive transglutaminase domain-containing protein" evidence="2">
    <location>
        <begin position="24"/>
        <end position="292"/>
    </location>
</feature>
<feature type="transmembrane region" description="Helical" evidence="1">
    <location>
        <begin position="89"/>
        <end position="107"/>
    </location>
</feature>
<name>A0A0F9Z0R6_9BACT</name>
<organism evidence="4 5">
    <name type="scientific">Candidatus Woesebacteria bacterium GW2011_GWC2_31_9</name>
    <dbReference type="NCBI Taxonomy" id="1618586"/>
    <lineage>
        <taxon>Bacteria</taxon>
        <taxon>Candidatus Woeseibacteriota</taxon>
    </lineage>
</organism>
<protein>
    <recommendedName>
        <fullName evidence="3">7 transmembrane helices usually fused to an inactive transglutaminase domain-containing protein</fullName>
    </recommendedName>
</protein>
<feature type="domain" description="7 transmembrane helices usually fused to an inactive transglutaminase" evidence="3">
    <location>
        <begin position="95"/>
        <end position="288"/>
    </location>
</feature>
<keyword evidence="2" id="KW-0732">Signal</keyword>
<keyword evidence="1" id="KW-0472">Membrane</keyword>
<reference evidence="4 5" key="1">
    <citation type="journal article" date="2015" name="Nature">
        <title>rRNA introns, odd ribosomes, and small enigmatic genomes across a large radiation of phyla.</title>
        <authorList>
            <person name="Brown C.T."/>
            <person name="Hug L.A."/>
            <person name="Thomas B.C."/>
            <person name="Sharon I."/>
            <person name="Castelle C.J."/>
            <person name="Singh A."/>
            <person name="Wilkins M.J."/>
            <person name="Williams K.H."/>
            <person name="Banfield J.F."/>
        </authorList>
    </citation>
    <scope>NUCLEOTIDE SEQUENCE [LARGE SCALE GENOMIC DNA]</scope>
</reference>
<dbReference type="AlphaFoldDB" id="A0A0F9Z0R6"/>
<accession>A0A0F9Z0R6</accession>
<evidence type="ECO:0000313" key="4">
    <source>
        <dbReference type="EMBL" id="KKP32231.1"/>
    </source>
</evidence>
<keyword evidence="1" id="KW-0812">Transmembrane</keyword>
<feature type="transmembrane region" description="Helical" evidence="1">
    <location>
        <begin position="193"/>
        <end position="211"/>
    </location>
</feature>
<keyword evidence="1" id="KW-1133">Transmembrane helix</keyword>
<gene>
    <name evidence="4" type="ORF">UR21_C0001G0027</name>
</gene>
<feature type="transmembrane region" description="Helical" evidence="1">
    <location>
        <begin position="223"/>
        <end position="244"/>
    </location>
</feature>
<evidence type="ECO:0000256" key="2">
    <source>
        <dbReference type="SAM" id="SignalP"/>
    </source>
</evidence>
<proteinExistence type="predicted"/>
<dbReference type="InterPro" id="IPR025840">
    <property type="entry name" value="7TM_transglut"/>
</dbReference>
<dbReference type="EMBL" id="LBOI01000001">
    <property type="protein sequence ID" value="KKP32231.1"/>
    <property type="molecule type" value="Genomic_DNA"/>
</dbReference>
<feature type="transmembrane region" description="Helical" evidence="1">
    <location>
        <begin position="259"/>
        <end position="280"/>
    </location>
</feature>
<evidence type="ECO:0000313" key="5">
    <source>
        <dbReference type="Proteomes" id="UP000034803"/>
    </source>
</evidence>